<evidence type="ECO:0000313" key="3">
    <source>
        <dbReference type="Proteomes" id="UP000679312"/>
    </source>
</evidence>
<reference evidence="2 3" key="1">
    <citation type="journal article" date="2021" name="Front. Microbiol.">
        <title>Prevalence and Genetic Analysis of Chromosomal mcr-3/7 in Aeromonas From U.S. Animal-Derived Samples.</title>
        <authorList>
            <person name="Wang Y."/>
            <person name="Hou N."/>
            <person name="Rasooly R."/>
            <person name="Gu Y."/>
            <person name="He X."/>
        </authorList>
    </citation>
    <scope>NUCLEOTIDE SEQUENCE [LARGE SCALE GENOMIC DNA]</scope>
    <source>
        <strain evidence="2 3">4608</strain>
    </source>
</reference>
<name>A0ABD7ER62_AERJA</name>
<dbReference type="RefSeq" id="WP_076495488.1">
    <property type="nucleotide sequence ID" value="NZ_CP053881.1"/>
</dbReference>
<dbReference type="AlphaFoldDB" id="A0ABD7ER62"/>
<feature type="region of interest" description="Disordered" evidence="1">
    <location>
        <begin position="26"/>
        <end position="61"/>
    </location>
</feature>
<proteinExistence type="predicted"/>
<protein>
    <submittedName>
        <fullName evidence="2">Uncharacterized protein</fullName>
    </submittedName>
</protein>
<gene>
    <name evidence="2" type="ORF">HQ399_15385</name>
</gene>
<organism evidence="2 3">
    <name type="scientific">Aeromonas jandaei</name>
    <dbReference type="NCBI Taxonomy" id="650"/>
    <lineage>
        <taxon>Bacteria</taxon>
        <taxon>Pseudomonadati</taxon>
        <taxon>Pseudomonadota</taxon>
        <taxon>Gammaproteobacteria</taxon>
        <taxon>Aeromonadales</taxon>
        <taxon>Aeromonadaceae</taxon>
        <taxon>Aeromonas</taxon>
    </lineage>
</organism>
<sequence length="70" mass="7867">MTQLKATLVNLPSSLAEQIRQNGGLLHLGSTTMSDRVPAKRKQRSGEKRPHQQQNDNTQLDEVIAVIFDR</sequence>
<evidence type="ECO:0000313" key="2">
    <source>
        <dbReference type="EMBL" id="QWL63538.1"/>
    </source>
</evidence>
<dbReference type="Proteomes" id="UP000679312">
    <property type="component" value="Chromosome"/>
</dbReference>
<dbReference type="EMBL" id="CP053881">
    <property type="protein sequence ID" value="QWL63538.1"/>
    <property type="molecule type" value="Genomic_DNA"/>
</dbReference>
<evidence type="ECO:0000256" key="1">
    <source>
        <dbReference type="SAM" id="MobiDB-lite"/>
    </source>
</evidence>
<accession>A0ABD7ER62</accession>